<gene>
    <name evidence="5" type="ORF">G4B88_023524</name>
</gene>
<keyword evidence="1" id="KW-0406">Ion transport</keyword>
<dbReference type="InterPro" id="IPR018490">
    <property type="entry name" value="cNMP-bd_dom_sf"/>
</dbReference>
<name>A0A7J6HX10_CANSA</name>
<sequence>VQGEDFSVPLSNDSTKDDDDDVLIIPWVTTHRVWNKIFLASCVIGVIIDPLFLYIPIVDDDEKCLHIDQNMKNISLVLRIITDFSYILHVIFRLRSALKYSKTHQVSILIGFPWSYLLINVIILVYFSRITGSKSLTSRKFLNLLLLLQYVPRLLRVYLSAKELGRTDSLTRRVWVRCTFFFFLYIIFGHVFGAFWYFYSIFRETACWHHACKAVGGPECITGPFDCRGNHPIKNLTILNQYCPINPPNRAIFDFGIFSQAIESRIVSNTDFLKKFSRTFWWGLKNLSSFGQNLDTSSNVSENLFAVLISILGILIFLYLIGNIQIMSYAQLRLEEGNVGCESIMFILPTILQAKLKEHLCLPILERVPLFQNIFKHDYDKILSVMKPMTFAQGSYIFREGEPLDMMLFITQGDLWTFKIRSNTTAIKCGNYFGNELIVWQANPSTSKLFPISTVNLKCHTKVEAFVLMANDIEKLEFEEKRSKIASMLR</sequence>
<comment type="caution">
    <text evidence="5">The sequence shown here is derived from an EMBL/GenBank/DDBJ whole genome shotgun (WGS) entry which is preliminary data.</text>
</comment>
<organism evidence="5 6">
    <name type="scientific">Cannabis sativa</name>
    <name type="common">Hemp</name>
    <name type="synonym">Marijuana</name>
    <dbReference type="NCBI Taxonomy" id="3483"/>
    <lineage>
        <taxon>Eukaryota</taxon>
        <taxon>Viridiplantae</taxon>
        <taxon>Streptophyta</taxon>
        <taxon>Embryophyta</taxon>
        <taxon>Tracheophyta</taxon>
        <taxon>Spermatophyta</taxon>
        <taxon>Magnoliopsida</taxon>
        <taxon>eudicotyledons</taxon>
        <taxon>Gunneridae</taxon>
        <taxon>Pentapetalae</taxon>
        <taxon>rosids</taxon>
        <taxon>fabids</taxon>
        <taxon>Rosales</taxon>
        <taxon>Cannabaceae</taxon>
        <taxon>Cannabis</taxon>
    </lineage>
</organism>
<proteinExistence type="predicted"/>
<dbReference type="GO" id="GO:0016020">
    <property type="term" value="C:membrane"/>
    <property type="evidence" value="ECO:0007669"/>
    <property type="project" value="UniProtKB-SubCell"/>
</dbReference>
<evidence type="ECO:0000259" key="4">
    <source>
        <dbReference type="PROSITE" id="PS50042"/>
    </source>
</evidence>
<dbReference type="PROSITE" id="PS50042">
    <property type="entry name" value="CNMP_BINDING_3"/>
    <property type="match status" value="1"/>
</dbReference>
<dbReference type="EMBL" id="JAATIQ010000022">
    <property type="protein sequence ID" value="KAF4398930.1"/>
    <property type="molecule type" value="Genomic_DNA"/>
</dbReference>
<dbReference type="InterPro" id="IPR014710">
    <property type="entry name" value="RmlC-like_jellyroll"/>
</dbReference>
<dbReference type="SMART" id="SM00100">
    <property type="entry name" value="cNMP"/>
    <property type="match status" value="1"/>
</dbReference>
<evidence type="ECO:0000256" key="3">
    <source>
        <dbReference type="SAM" id="Phobius"/>
    </source>
</evidence>
<feature type="transmembrane region" description="Helical" evidence="3">
    <location>
        <begin position="76"/>
        <end position="94"/>
    </location>
</feature>
<evidence type="ECO:0000313" key="5">
    <source>
        <dbReference type="EMBL" id="KAF4398930.1"/>
    </source>
</evidence>
<dbReference type="SUPFAM" id="SSF81324">
    <property type="entry name" value="Voltage-gated potassium channels"/>
    <property type="match status" value="1"/>
</dbReference>
<keyword evidence="2" id="KW-0407">Ion channel</keyword>
<keyword evidence="1" id="KW-1071">Ligand-gated ion channel</keyword>
<dbReference type="Proteomes" id="UP000583929">
    <property type="component" value="Unassembled WGS sequence"/>
</dbReference>
<dbReference type="CDD" id="cd00038">
    <property type="entry name" value="CAP_ED"/>
    <property type="match status" value="1"/>
</dbReference>
<keyword evidence="3" id="KW-0472">Membrane</keyword>
<keyword evidence="6" id="KW-1185">Reference proteome</keyword>
<evidence type="ECO:0000313" key="6">
    <source>
        <dbReference type="Proteomes" id="UP000583929"/>
    </source>
</evidence>
<keyword evidence="3" id="KW-0812">Transmembrane</keyword>
<evidence type="ECO:0000256" key="1">
    <source>
        <dbReference type="ARBA" id="ARBA00023286"/>
    </source>
</evidence>
<feature type="non-terminal residue" evidence="5">
    <location>
        <position position="490"/>
    </location>
</feature>
<feature type="transmembrane region" description="Helical" evidence="3">
    <location>
        <begin position="106"/>
        <end position="129"/>
    </location>
</feature>
<keyword evidence="3" id="KW-1133">Transmembrane helix</keyword>
<feature type="transmembrane region" description="Helical" evidence="3">
    <location>
        <begin position="304"/>
        <end position="324"/>
    </location>
</feature>
<accession>A0A7J6HX10</accession>
<feature type="transmembrane region" description="Helical" evidence="3">
    <location>
        <begin position="180"/>
        <end position="199"/>
    </location>
</feature>
<dbReference type="Gene3D" id="1.10.287.70">
    <property type="match status" value="1"/>
</dbReference>
<dbReference type="PANTHER" id="PTHR45651">
    <property type="entry name" value="CYCLIC NUCLEOTIDE-GATED ION CHANNEL 15-RELATED-RELATED"/>
    <property type="match status" value="1"/>
</dbReference>
<protein>
    <recommendedName>
        <fullName evidence="4">Cyclic nucleotide-binding domain-containing protein</fullName>
    </recommendedName>
</protein>
<evidence type="ECO:0000256" key="2">
    <source>
        <dbReference type="ARBA" id="ARBA00023303"/>
    </source>
</evidence>
<dbReference type="SUPFAM" id="SSF51206">
    <property type="entry name" value="cAMP-binding domain-like"/>
    <property type="match status" value="1"/>
</dbReference>
<feature type="transmembrane region" description="Helical" evidence="3">
    <location>
        <begin position="37"/>
        <end position="56"/>
    </location>
</feature>
<feature type="domain" description="Cyclic nucleotide-binding" evidence="4">
    <location>
        <begin position="370"/>
        <end position="457"/>
    </location>
</feature>
<dbReference type="GO" id="GO:0034220">
    <property type="term" value="P:monoatomic ion transmembrane transport"/>
    <property type="evidence" value="ECO:0007669"/>
    <property type="project" value="UniProtKB-KW"/>
</dbReference>
<dbReference type="PANTHER" id="PTHR45651:SF68">
    <property type="entry name" value="ION TRANSPORT DOMAIN-CONTAINING PROTEIN"/>
    <property type="match status" value="1"/>
</dbReference>
<reference evidence="5 6" key="1">
    <citation type="journal article" date="2020" name="bioRxiv">
        <title>Sequence and annotation of 42 cannabis genomes reveals extensive copy number variation in cannabinoid synthesis and pathogen resistance genes.</title>
        <authorList>
            <person name="Mckernan K.J."/>
            <person name="Helbert Y."/>
            <person name="Kane L.T."/>
            <person name="Ebling H."/>
            <person name="Zhang L."/>
            <person name="Liu B."/>
            <person name="Eaton Z."/>
            <person name="Mclaughlin S."/>
            <person name="Kingan S."/>
            <person name="Baybayan P."/>
            <person name="Concepcion G."/>
            <person name="Jordan M."/>
            <person name="Riva A."/>
            <person name="Barbazuk W."/>
            <person name="Harkins T."/>
        </authorList>
    </citation>
    <scope>NUCLEOTIDE SEQUENCE [LARGE SCALE GENOMIC DNA]</scope>
    <source>
        <strain evidence="6">cv. Jamaican Lion 4</strain>
        <tissue evidence="5">Leaf</tissue>
    </source>
</reference>
<dbReference type="AlphaFoldDB" id="A0A7J6HX10"/>
<dbReference type="InterPro" id="IPR000595">
    <property type="entry name" value="cNMP-bd_dom"/>
</dbReference>
<keyword evidence="1" id="KW-0813">Transport</keyword>
<dbReference type="Gene3D" id="2.60.120.10">
    <property type="entry name" value="Jelly Rolls"/>
    <property type="match status" value="1"/>
</dbReference>